<gene>
    <name evidence="5" type="ORF">CG710_009025</name>
</gene>
<feature type="binding site" evidence="3">
    <location>
        <position position="350"/>
    </location>
    <ligand>
        <name>Zn(2+)</name>
        <dbReference type="ChEBI" id="CHEBI:29105"/>
        <label>2</label>
    </ligand>
</feature>
<dbReference type="GO" id="GO:0004035">
    <property type="term" value="F:alkaline phosphatase activity"/>
    <property type="evidence" value="ECO:0007669"/>
    <property type="project" value="TreeGrafter"/>
</dbReference>
<dbReference type="PANTHER" id="PTHR11596:SF5">
    <property type="entry name" value="ALKALINE PHOSPHATASE"/>
    <property type="match status" value="1"/>
</dbReference>
<feature type="binding site" evidence="3">
    <location>
        <position position="176"/>
    </location>
    <ligand>
        <name>Mg(2+)</name>
        <dbReference type="ChEBI" id="CHEBI:18420"/>
    </ligand>
</feature>
<dbReference type="InterPro" id="IPR017850">
    <property type="entry name" value="Alkaline_phosphatase_core_sf"/>
</dbReference>
<feature type="binding site" evidence="3">
    <location>
        <position position="301"/>
    </location>
    <ligand>
        <name>Mg(2+)</name>
        <dbReference type="ChEBI" id="CHEBI:18420"/>
    </ligand>
</feature>
<evidence type="ECO:0000256" key="2">
    <source>
        <dbReference type="PIRSR" id="PIRSR601952-1"/>
    </source>
</evidence>
<comment type="similarity">
    <text evidence="4">Belongs to the alkaline phosphatase family.</text>
</comment>
<protein>
    <submittedName>
        <fullName evidence="5">Alkaline phosphatase</fullName>
    </submittedName>
</protein>
<name>A0A371JFU1_9FIRM</name>
<dbReference type="EMBL" id="NOKA02000013">
    <property type="protein sequence ID" value="RDY31595.1"/>
    <property type="molecule type" value="Genomic_DNA"/>
</dbReference>
<keyword evidence="3" id="KW-0862">Zinc</keyword>
<feature type="binding site" evidence="3">
    <location>
        <position position="349"/>
    </location>
    <ligand>
        <name>Zn(2+)</name>
        <dbReference type="ChEBI" id="CHEBI:29105"/>
        <label>1</label>
    </ligand>
</feature>
<dbReference type="Gene3D" id="3.40.720.10">
    <property type="entry name" value="Alkaline Phosphatase, subunit A"/>
    <property type="match status" value="2"/>
</dbReference>
<comment type="cofactor">
    <cofactor evidence="3">
        <name>Mg(2+)</name>
        <dbReference type="ChEBI" id="CHEBI:18420"/>
    </cofactor>
    <text evidence="3">Binds 1 Mg(2+) ion.</text>
</comment>
<dbReference type="InterPro" id="IPR001952">
    <property type="entry name" value="Alkaline_phosphatase"/>
</dbReference>
<feature type="binding site" evidence="3">
    <location>
        <position position="62"/>
    </location>
    <ligand>
        <name>Zn(2+)</name>
        <dbReference type="ChEBI" id="CHEBI:29105"/>
        <label>2</label>
    </ligand>
</feature>
<dbReference type="PANTHER" id="PTHR11596">
    <property type="entry name" value="ALKALINE PHOSPHATASE"/>
    <property type="match status" value="1"/>
</dbReference>
<dbReference type="AlphaFoldDB" id="A0A371JFU1"/>
<dbReference type="OrthoDB" id="9794455at2"/>
<keyword evidence="3" id="KW-0479">Metal-binding</keyword>
<feature type="binding site" evidence="3">
    <location>
        <position position="62"/>
    </location>
    <ligand>
        <name>Mg(2+)</name>
        <dbReference type="ChEBI" id="CHEBI:18420"/>
    </ligand>
</feature>
<dbReference type="CDD" id="cd16012">
    <property type="entry name" value="ALP"/>
    <property type="match status" value="1"/>
</dbReference>
<evidence type="ECO:0000256" key="1">
    <source>
        <dbReference type="ARBA" id="ARBA00022553"/>
    </source>
</evidence>
<keyword evidence="6" id="KW-1185">Reference proteome</keyword>
<feature type="binding site" evidence="3">
    <location>
        <position position="310"/>
    </location>
    <ligand>
        <name>Zn(2+)</name>
        <dbReference type="ChEBI" id="CHEBI:29105"/>
        <label>2</label>
    </ligand>
</feature>
<feature type="active site" description="Phosphoserine intermediate" evidence="2">
    <location>
        <position position="123"/>
    </location>
</feature>
<dbReference type="Pfam" id="PF00245">
    <property type="entry name" value="Alk_phosphatase"/>
    <property type="match status" value="1"/>
</dbReference>
<dbReference type="SMART" id="SM00098">
    <property type="entry name" value="alkPPc"/>
    <property type="match status" value="1"/>
</dbReference>
<feature type="binding site" evidence="3">
    <location>
        <position position="178"/>
    </location>
    <ligand>
        <name>Mg(2+)</name>
        <dbReference type="ChEBI" id="CHEBI:18420"/>
    </ligand>
</feature>
<dbReference type="PRINTS" id="PR00113">
    <property type="entry name" value="ALKPHPHTASE"/>
</dbReference>
<dbReference type="Proteomes" id="UP000216411">
    <property type="component" value="Unassembled WGS sequence"/>
</dbReference>
<feature type="binding site" evidence="3">
    <location>
        <position position="306"/>
    </location>
    <ligand>
        <name>Zn(2+)</name>
        <dbReference type="ChEBI" id="CHEBI:29105"/>
        <label>2</label>
    </ligand>
</feature>
<sequence>MNKKLLSIILSGTILLVQLTGCMGKTVESNSNTTVETTQSVNEGQNTEAADKLKYVFLLIGDGMSTPQIQLTNYYLNAVSNTNNTATANGTEILTSENRLSMLNFPVAGFAQTFDSTSFAPDSASTATSIATGNKTSSGSLNVNEDCTVEYKTICEQLKSQKNYKVGIVTSVNINHATPAAFYAHQPSRTNYYEIGLELIKSNFDYFAGGALKLPTGTYNDQEELYEIAMKQGFRVIRTQKAASALTAKDGKAIVIAQKLADYNTLSYEIDRETDEWSLADYVEKGIEVLNNDNGFFMMVEGGKIDWACHANDAASVINETIAFDRAVEKAIEFYNSHPDETLIIVTGDHETGGLTIGFAGTNYDTFLANFENQKISYAKFNSEYVPSYKENNISFDEVMKDIKALFGLEAPTNSSEIKTNIIDSADSHPESAEDGLLVLTQYEYNKLKEAYETTMERTGNETEFEQEEYEKYGSYEPLTVTITHILNNKSGVNFGSYSHTGLPVAVFAKGVGAEQFIGYYDNTDIYHKLAALTGIKQQEQ</sequence>
<comment type="caution">
    <text evidence="5">The sequence shown here is derived from an EMBL/GenBank/DDBJ whole genome shotgun (WGS) entry which is preliminary data.</text>
</comment>
<comment type="cofactor">
    <cofactor evidence="3">
        <name>Zn(2+)</name>
        <dbReference type="ChEBI" id="CHEBI:29105"/>
    </cofactor>
    <text evidence="3">Binds 2 Zn(2+) ions.</text>
</comment>
<evidence type="ECO:0000256" key="4">
    <source>
        <dbReference type="RuleBase" id="RU003946"/>
    </source>
</evidence>
<feature type="binding site" evidence="3">
    <location>
        <position position="500"/>
    </location>
    <ligand>
        <name>Zn(2+)</name>
        <dbReference type="ChEBI" id="CHEBI:29105"/>
        <label>2</label>
    </ligand>
</feature>
<evidence type="ECO:0000313" key="5">
    <source>
        <dbReference type="EMBL" id="RDY31595.1"/>
    </source>
</evidence>
<dbReference type="RefSeq" id="WP_094377084.1">
    <property type="nucleotide sequence ID" value="NZ_NOKA02000013.1"/>
</dbReference>
<keyword evidence="1" id="KW-0597">Phosphoprotein</keyword>
<organism evidence="5 6">
    <name type="scientific">Lachnotalea glycerini</name>
    <dbReference type="NCBI Taxonomy" id="1763509"/>
    <lineage>
        <taxon>Bacteria</taxon>
        <taxon>Bacillati</taxon>
        <taxon>Bacillota</taxon>
        <taxon>Clostridia</taxon>
        <taxon>Lachnospirales</taxon>
        <taxon>Lachnospiraceae</taxon>
        <taxon>Lachnotalea</taxon>
    </lineage>
</organism>
<evidence type="ECO:0000256" key="3">
    <source>
        <dbReference type="PIRSR" id="PIRSR601952-2"/>
    </source>
</evidence>
<evidence type="ECO:0000313" key="6">
    <source>
        <dbReference type="Proteomes" id="UP000216411"/>
    </source>
</evidence>
<proteinExistence type="inferred from homology"/>
<dbReference type="GO" id="GO:0046872">
    <property type="term" value="F:metal ion binding"/>
    <property type="evidence" value="ECO:0007669"/>
    <property type="project" value="UniProtKB-KW"/>
</dbReference>
<reference evidence="5 6" key="1">
    <citation type="journal article" date="2017" name="Genome Announc.">
        <title>Draft Genome Sequence of a Sporulating and Motile Strain of Lachnotalea glycerini Isolated from Water in Quebec City, Canada.</title>
        <authorList>
            <person name="Maheux A.F."/>
            <person name="Boudreau D.K."/>
            <person name="Berube E."/>
            <person name="Boissinot M."/>
            <person name="Raymond F."/>
            <person name="Brodeur S."/>
            <person name="Corbeil J."/>
            <person name="Isabel S."/>
            <person name="Omar R.F."/>
            <person name="Bergeron M.G."/>
        </authorList>
    </citation>
    <scope>NUCLEOTIDE SEQUENCE [LARGE SCALE GENOMIC DNA]</scope>
    <source>
        <strain evidence="5 6">CCRI-19302</strain>
    </source>
</reference>
<keyword evidence="3" id="KW-0460">Magnesium</keyword>
<dbReference type="SUPFAM" id="SSF53649">
    <property type="entry name" value="Alkaline phosphatase-like"/>
    <property type="match status" value="1"/>
</dbReference>
<accession>A0A371JFU1</accession>